<keyword evidence="6" id="KW-1185">Reference proteome</keyword>
<comment type="similarity">
    <text evidence="2">Belongs to the FBXO31 family.</text>
</comment>
<dbReference type="GeneID" id="119738272"/>
<evidence type="ECO:0000259" key="4">
    <source>
        <dbReference type="PROSITE" id="PS50181"/>
    </source>
</evidence>
<dbReference type="RefSeq" id="XP_038069037.1">
    <property type="nucleotide sequence ID" value="XM_038213109.1"/>
</dbReference>
<dbReference type="InterPro" id="IPR036047">
    <property type="entry name" value="F-box-like_dom_sf"/>
</dbReference>
<proteinExistence type="inferred from homology"/>
<evidence type="ECO:0000256" key="2">
    <source>
        <dbReference type="ARBA" id="ARBA00010611"/>
    </source>
</evidence>
<evidence type="ECO:0000256" key="1">
    <source>
        <dbReference type="ARBA" id="ARBA00004906"/>
    </source>
</evidence>
<dbReference type="Gene3D" id="1.20.1280.50">
    <property type="match status" value="1"/>
</dbReference>
<dbReference type="PANTHER" id="PTHR10706">
    <property type="entry name" value="F-BOX FAMILY PROTEIN"/>
    <property type="match status" value="1"/>
</dbReference>
<dbReference type="SMART" id="SM00256">
    <property type="entry name" value="FBOX"/>
    <property type="match status" value="1"/>
</dbReference>
<reference evidence="5" key="1">
    <citation type="submission" date="2022-11" db="UniProtKB">
        <authorList>
            <consortium name="EnsemblMetazoa"/>
        </authorList>
    </citation>
    <scope>IDENTIFICATION</scope>
</reference>
<dbReference type="GO" id="GO:0031146">
    <property type="term" value="P:SCF-dependent proteasomal ubiquitin-dependent protein catabolic process"/>
    <property type="evidence" value="ECO:0007669"/>
    <property type="project" value="TreeGrafter"/>
</dbReference>
<accession>A0A914AZA9</accession>
<dbReference type="AlphaFoldDB" id="A0A914AZA9"/>
<organism evidence="5 6">
    <name type="scientific">Patiria miniata</name>
    <name type="common">Bat star</name>
    <name type="synonym">Asterina miniata</name>
    <dbReference type="NCBI Taxonomy" id="46514"/>
    <lineage>
        <taxon>Eukaryota</taxon>
        <taxon>Metazoa</taxon>
        <taxon>Echinodermata</taxon>
        <taxon>Eleutherozoa</taxon>
        <taxon>Asterozoa</taxon>
        <taxon>Asteroidea</taxon>
        <taxon>Valvatacea</taxon>
        <taxon>Valvatida</taxon>
        <taxon>Asterinidae</taxon>
        <taxon>Patiria</taxon>
    </lineage>
</organism>
<dbReference type="Pfam" id="PF12937">
    <property type="entry name" value="F-box-like"/>
    <property type="match status" value="1"/>
</dbReference>
<evidence type="ECO:0000313" key="5">
    <source>
        <dbReference type="EnsemblMetazoa" id="XP_038069037.1"/>
    </source>
</evidence>
<comment type="pathway">
    <text evidence="1">Protein modification; protein ubiquitination.</text>
</comment>
<dbReference type="Proteomes" id="UP000887568">
    <property type="component" value="Unplaced"/>
</dbReference>
<sequence>MDRRSTCTIADLPPEILAYMLSKLSGPTIAKVAVVCKQFYEASKIETIWQHRCFEDYGFTSDELDGWGIESFRIVYIKVLYPYSHVIGVWQPQIGSYGGLVSIKIRDGAIRAAQYLPPVDPKVCMPLRRKELFQIQLTSEGFTQTECLKGPHGPHKLQILRGGGEGEFVLKCCKPEKHRYHNSRQEELQEWIRQEIGAKEGEILLFNYDHHIELLRIKYIILNQYDENCAFQRLHLPGPQPNEPIQPGLFKGTYGGHGIEIISLKYEEDKLRGYKVTGDPNVPACQLSIEVHLDEPMVLGSAEQETLAMLESVDRDDVLIRDPKDLPSSQPFLVPAGVHDHGMGDVGRKLNMDLKRCRRRYYGTGLIAMHGFRNSSRTPCHFILFNEEVFALLWLELHSISIFHRVCEQI</sequence>
<name>A0A914AZA9_PATMI</name>
<dbReference type="InterPro" id="IPR001810">
    <property type="entry name" value="F-box_dom"/>
</dbReference>
<keyword evidence="3" id="KW-0833">Ubl conjugation pathway</keyword>
<dbReference type="PANTHER" id="PTHR10706:SF130">
    <property type="entry name" value="F-BOX ONLY PROTEIN 31"/>
    <property type="match status" value="1"/>
</dbReference>
<dbReference type="OMA" id="CCKPEKH"/>
<dbReference type="PROSITE" id="PS50181">
    <property type="entry name" value="FBOX"/>
    <property type="match status" value="1"/>
</dbReference>
<dbReference type="EnsemblMetazoa" id="XM_038213109.1">
    <property type="protein sequence ID" value="XP_038069037.1"/>
    <property type="gene ID" value="LOC119738272"/>
</dbReference>
<dbReference type="InterPro" id="IPR045048">
    <property type="entry name" value="FBXO31/39"/>
</dbReference>
<evidence type="ECO:0000256" key="3">
    <source>
        <dbReference type="ARBA" id="ARBA00022786"/>
    </source>
</evidence>
<dbReference type="SUPFAM" id="SSF81383">
    <property type="entry name" value="F-box domain"/>
    <property type="match status" value="1"/>
</dbReference>
<dbReference type="OrthoDB" id="722566at2759"/>
<evidence type="ECO:0000313" key="6">
    <source>
        <dbReference type="Proteomes" id="UP000887568"/>
    </source>
</evidence>
<dbReference type="GO" id="GO:0019005">
    <property type="term" value="C:SCF ubiquitin ligase complex"/>
    <property type="evidence" value="ECO:0007669"/>
    <property type="project" value="TreeGrafter"/>
</dbReference>
<protein>
    <recommendedName>
        <fullName evidence="4">F-box domain-containing protein</fullName>
    </recommendedName>
</protein>
<dbReference type="CTD" id="79791"/>
<dbReference type="Pfam" id="PF12014">
    <property type="entry name" value="Cyclin_D1_bind"/>
    <property type="match status" value="1"/>
</dbReference>
<feature type="domain" description="F-box" evidence="4">
    <location>
        <begin position="6"/>
        <end position="52"/>
    </location>
</feature>